<dbReference type="RefSeq" id="WP_167695359.1">
    <property type="nucleotide sequence ID" value="NZ_CP118185.1"/>
</dbReference>
<dbReference type="GO" id="GO:0003677">
    <property type="term" value="F:DNA binding"/>
    <property type="evidence" value="ECO:0007669"/>
    <property type="project" value="UniProtKB-UniRule"/>
</dbReference>
<protein>
    <recommendedName>
        <fullName evidence="9">Tyrosine recombinase XerC</fullName>
    </recommendedName>
</protein>
<dbReference type="PANTHER" id="PTHR30349:SF77">
    <property type="entry name" value="TYROSINE RECOMBINASE XERC"/>
    <property type="match status" value="1"/>
</dbReference>
<dbReference type="Gene3D" id="1.10.443.10">
    <property type="entry name" value="Intergrase catalytic core"/>
    <property type="match status" value="1"/>
</dbReference>
<dbReference type="SUPFAM" id="SSF56349">
    <property type="entry name" value="DNA breaking-rejoining enzymes"/>
    <property type="match status" value="1"/>
</dbReference>
<dbReference type="InterPro" id="IPR050090">
    <property type="entry name" value="Tyrosine_recombinase_XerCD"/>
</dbReference>
<feature type="active site" evidence="9">
    <location>
        <position position="146"/>
    </location>
</feature>
<dbReference type="InterPro" id="IPR023009">
    <property type="entry name" value="Tyrosine_recombinase_XerC/XerD"/>
</dbReference>
<keyword evidence="6 9" id="KW-0238">DNA-binding</keyword>
<comment type="similarity">
    <text evidence="9">Belongs to the 'phage' integrase family. XerC subfamily.</text>
</comment>
<keyword evidence="13" id="KW-1185">Reference proteome</keyword>
<feature type="active site" evidence="9">
    <location>
        <position position="264"/>
    </location>
</feature>
<dbReference type="PROSITE" id="PS51900">
    <property type="entry name" value="CB"/>
    <property type="match status" value="1"/>
</dbReference>
<evidence type="ECO:0000256" key="2">
    <source>
        <dbReference type="ARBA" id="ARBA00022490"/>
    </source>
</evidence>
<dbReference type="GO" id="GO:0009037">
    <property type="term" value="F:tyrosine-based site-specific recombinase activity"/>
    <property type="evidence" value="ECO:0007669"/>
    <property type="project" value="UniProtKB-UniRule"/>
</dbReference>
<dbReference type="GO" id="GO:0006313">
    <property type="term" value="P:DNA transposition"/>
    <property type="evidence" value="ECO:0007669"/>
    <property type="project" value="UniProtKB-UniRule"/>
</dbReference>
<dbReference type="InterPro" id="IPR002104">
    <property type="entry name" value="Integrase_catalytic"/>
</dbReference>
<evidence type="ECO:0000256" key="4">
    <source>
        <dbReference type="ARBA" id="ARBA00022829"/>
    </source>
</evidence>
<dbReference type="InterPro" id="IPR011010">
    <property type="entry name" value="DNA_brk_join_enz"/>
</dbReference>
<keyword evidence="5 9" id="KW-0229">DNA integration</keyword>
<comment type="function">
    <text evidence="9">Site-specific tyrosine recombinase, which acts by catalyzing the cutting and rejoining of the recombining DNA molecules. The XerC-XerD complex is essential to convert dimers of the bacterial chromosome into monomers to permit their segregation at cell division. It also contributes to the segregational stability of plasmids.</text>
</comment>
<keyword evidence="2 9" id="KW-0963">Cytoplasm</keyword>
<keyword evidence="4 9" id="KW-0159">Chromosome partition</keyword>
<evidence type="ECO:0000256" key="1">
    <source>
        <dbReference type="ARBA" id="ARBA00004496"/>
    </source>
</evidence>
<comment type="subunit">
    <text evidence="9">Forms a cyclic heterotetrameric complex composed of two molecules of XerC and two molecules of XerD.</text>
</comment>
<comment type="caution">
    <text evidence="12">The sequence shown here is derived from an EMBL/GenBank/DDBJ whole genome shotgun (WGS) entry which is preliminary data.</text>
</comment>
<dbReference type="InterPro" id="IPR013762">
    <property type="entry name" value="Integrase-like_cat_sf"/>
</dbReference>
<evidence type="ECO:0000256" key="5">
    <source>
        <dbReference type="ARBA" id="ARBA00022908"/>
    </source>
</evidence>
<dbReference type="AlphaFoldDB" id="A0A968GK07"/>
<feature type="active site" evidence="9">
    <location>
        <position position="169"/>
    </location>
</feature>
<keyword evidence="8 9" id="KW-0131">Cell cycle</keyword>
<evidence type="ECO:0000256" key="6">
    <source>
        <dbReference type="ARBA" id="ARBA00023125"/>
    </source>
</evidence>
<gene>
    <name evidence="9" type="primary">xerC</name>
    <name evidence="12" type="ORF">HCT48_03430</name>
</gene>
<dbReference type="PROSITE" id="PS51898">
    <property type="entry name" value="TYR_RECOMBINASE"/>
    <property type="match status" value="1"/>
</dbReference>
<reference evidence="12" key="1">
    <citation type="submission" date="2020-03" db="EMBL/GenBank/DDBJ databases">
        <title>Spirochaetal bacteria isolated from arthropods constitute a novel genus Entomospira genus novum within the order Spirochaetales.</title>
        <authorList>
            <person name="Grana-Miraglia L."/>
            <person name="Sikutova S."/>
            <person name="Fingerle V."/>
            <person name="Sing A."/>
            <person name="Castillo-Ramirez S."/>
            <person name="Margos G."/>
            <person name="Rudolf I."/>
        </authorList>
    </citation>
    <scope>NUCLEOTIDE SEQUENCE</scope>
    <source>
        <strain evidence="12">BR149</strain>
    </source>
</reference>
<dbReference type="Pfam" id="PF02899">
    <property type="entry name" value="Phage_int_SAM_1"/>
    <property type="match status" value="1"/>
</dbReference>
<feature type="domain" description="Core-binding (CB)" evidence="11">
    <location>
        <begin position="1"/>
        <end position="85"/>
    </location>
</feature>
<accession>A0A968GK07</accession>
<evidence type="ECO:0000256" key="7">
    <source>
        <dbReference type="ARBA" id="ARBA00023172"/>
    </source>
</evidence>
<dbReference type="InterPro" id="IPR044068">
    <property type="entry name" value="CB"/>
</dbReference>
<evidence type="ECO:0000313" key="13">
    <source>
        <dbReference type="Proteomes" id="UP000778951"/>
    </source>
</evidence>
<dbReference type="GO" id="GO:0005737">
    <property type="term" value="C:cytoplasm"/>
    <property type="evidence" value="ECO:0007669"/>
    <property type="project" value="UniProtKB-SubCell"/>
</dbReference>
<evidence type="ECO:0000256" key="3">
    <source>
        <dbReference type="ARBA" id="ARBA00022618"/>
    </source>
</evidence>
<dbReference type="InterPro" id="IPR010998">
    <property type="entry name" value="Integrase_recombinase_N"/>
</dbReference>
<proteinExistence type="inferred from homology"/>
<dbReference type="GO" id="GO:0007059">
    <property type="term" value="P:chromosome segregation"/>
    <property type="evidence" value="ECO:0007669"/>
    <property type="project" value="UniProtKB-UniRule"/>
</dbReference>
<feature type="domain" description="Tyr recombinase" evidence="10">
    <location>
        <begin position="106"/>
        <end position="286"/>
    </location>
</feature>
<dbReference type="NCBIfam" id="NF040815">
    <property type="entry name" value="recomb_XerA_Arch"/>
    <property type="match status" value="1"/>
</dbReference>
<dbReference type="EMBL" id="JAATLM010000001">
    <property type="protein sequence ID" value="NIZ69265.1"/>
    <property type="molecule type" value="Genomic_DNA"/>
</dbReference>
<feature type="active site" evidence="9">
    <location>
        <position position="238"/>
    </location>
</feature>
<evidence type="ECO:0000256" key="9">
    <source>
        <dbReference type="HAMAP-Rule" id="MF_01808"/>
    </source>
</evidence>
<dbReference type="GO" id="GO:0051301">
    <property type="term" value="P:cell division"/>
    <property type="evidence" value="ECO:0007669"/>
    <property type="project" value="UniProtKB-KW"/>
</dbReference>
<evidence type="ECO:0000259" key="10">
    <source>
        <dbReference type="PROSITE" id="PS51898"/>
    </source>
</evidence>
<keyword evidence="3 9" id="KW-0132">Cell division</keyword>
<dbReference type="PANTHER" id="PTHR30349">
    <property type="entry name" value="PHAGE INTEGRASE-RELATED"/>
    <property type="match status" value="1"/>
</dbReference>
<name>A0A968GK07_9SPIO</name>
<evidence type="ECO:0000313" key="12">
    <source>
        <dbReference type="EMBL" id="NIZ69265.1"/>
    </source>
</evidence>
<keyword evidence="7 9" id="KW-0233">DNA recombination</keyword>
<dbReference type="Proteomes" id="UP000778951">
    <property type="component" value="Unassembled WGS sequence"/>
</dbReference>
<dbReference type="HAMAP" id="MF_01808">
    <property type="entry name" value="Recomb_XerC_XerD"/>
    <property type="match status" value="1"/>
</dbReference>
<evidence type="ECO:0000259" key="11">
    <source>
        <dbReference type="PROSITE" id="PS51900"/>
    </source>
</evidence>
<feature type="active site" description="O-(3'-phospho-DNA)-tyrosine intermediate" evidence="9">
    <location>
        <position position="273"/>
    </location>
</feature>
<dbReference type="Pfam" id="PF00589">
    <property type="entry name" value="Phage_integrase"/>
    <property type="match status" value="1"/>
</dbReference>
<organism evidence="12 13">
    <name type="scientific">Entomospira culicis</name>
    <dbReference type="NCBI Taxonomy" id="2719989"/>
    <lineage>
        <taxon>Bacteria</taxon>
        <taxon>Pseudomonadati</taxon>
        <taxon>Spirochaetota</taxon>
        <taxon>Spirochaetia</taxon>
        <taxon>Spirochaetales</taxon>
        <taxon>Spirochaetaceae</taxon>
        <taxon>Entomospira</taxon>
    </lineage>
</organism>
<sequence length="295" mass="34597">MMIEQLLEEYMLSLQIGSYSEHTIAAYRRDIEQWIAYNQLHQIDALATSKHEASAYMIDLARKGKDSSSIARKLSSLKNFFRFLQERSYIEDNIFQMMRAPKRKGRLPQYLTYEQFSELVSLCTSDDFEGVRDRAILEVLYSTGCRAQELVDLDCKEVEGRTEVLIRGKGDKQRIVFLVDVARQALENYYYKRKELASSSQPALFITLKGERLSRRALYYLIRKYENKLAERTRLTVHLFRHTFATHLLDEGANLREVQELLGHEQLSSTQIYTHVSVERLKQAYRQAHPHARRS</sequence>
<comment type="subcellular location">
    <subcellularLocation>
        <location evidence="1 9">Cytoplasm</location>
    </subcellularLocation>
</comment>
<dbReference type="Gene3D" id="1.10.150.130">
    <property type="match status" value="1"/>
</dbReference>
<evidence type="ECO:0000256" key="8">
    <source>
        <dbReference type="ARBA" id="ARBA00023306"/>
    </source>
</evidence>
<dbReference type="InterPro" id="IPR004107">
    <property type="entry name" value="Integrase_SAM-like_N"/>
</dbReference>
<feature type="active site" evidence="9">
    <location>
        <position position="241"/>
    </location>
</feature>